<name>A0A6S7JA88_PARCT</name>
<protein>
    <submittedName>
        <fullName evidence="2">Uncharacterized protein</fullName>
    </submittedName>
</protein>
<dbReference type="InterPro" id="IPR013783">
    <property type="entry name" value="Ig-like_fold"/>
</dbReference>
<dbReference type="Pfam" id="PF14646">
    <property type="entry name" value="MYCBPAP"/>
    <property type="match status" value="1"/>
</dbReference>
<reference evidence="2" key="1">
    <citation type="submission" date="2020-04" db="EMBL/GenBank/DDBJ databases">
        <authorList>
            <person name="Alioto T."/>
            <person name="Alioto T."/>
            <person name="Gomez Garrido J."/>
        </authorList>
    </citation>
    <scope>NUCLEOTIDE SEQUENCE</scope>
    <source>
        <strain evidence="2">A484AB</strain>
    </source>
</reference>
<gene>
    <name evidence="2" type="ORF">PACLA_8A080034</name>
</gene>
<evidence type="ECO:0000313" key="3">
    <source>
        <dbReference type="Proteomes" id="UP001152795"/>
    </source>
</evidence>
<evidence type="ECO:0000256" key="1">
    <source>
        <dbReference type="SAM" id="MobiDB-lite"/>
    </source>
</evidence>
<dbReference type="AlphaFoldDB" id="A0A6S7JA88"/>
<comment type="caution">
    <text evidence="2">The sequence shown here is derived from an EMBL/GenBank/DDBJ whole genome shotgun (WGS) entry which is preliminary data.</text>
</comment>
<evidence type="ECO:0000313" key="2">
    <source>
        <dbReference type="EMBL" id="CAB4009368.1"/>
    </source>
</evidence>
<dbReference type="PANTHER" id="PTHR48421">
    <property type="entry name" value="MYCBP-ASSOCIATED PROTEIN"/>
    <property type="match status" value="1"/>
</dbReference>
<organism evidence="2 3">
    <name type="scientific">Paramuricea clavata</name>
    <name type="common">Red gorgonian</name>
    <name type="synonym">Violescent sea-whip</name>
    <dbReference type="NCBI Taxonomy" id="317549"/>
    <lineage>
        <taxon>Eukaryota</taxon>
        <taxon>Metazoa</taxon>
        <taxon>Cnidaria</taxon>
        <taxon>Anthozoa</taxon>
        <taxon>Octocorallia</taxon>
        <taxon>Malacalcyonacea</taxon>
        <taxon>Plexauridae</taxon>
        <taxon>Paramuricea</taxon>
    </lineage>
</organism>
<proteinExistence type="predicted"/>
<feature type="non-terminal residue" evidence="2">
    <location>
        <position position="1"/>
    </location>
</feature>
<feature type="compositionally biased region" description="Basic and acidic residues" evidence="1">
    <location>
        <begin position="659"/>
        <end position="687"/>
    </location>
</feature>
<feature type="compositionally biased region" description="Polar residues" evidence="1">
    <location>
        <begin position="705"/>
        <end position="715"/>
    </location>
</feature>
<keyword evidence="3" id="KW-1185">Reference proteome</keyword>
<dbReference type="PANTHER" id="PTHR48421:SF1">
    <property type="entry name" value="MYCBP-ASSOCIATED PROTEIN"/>
    <property type="match status" value="1"/>
</dbReference>
<dbReference type="Gene3D" id="2.60.40.10">
    <property type="entry name" value="Immunoglobulins"/>
    <property type="match status" value="1"/>
</dbReference>
<dbReference type="EMBL" id="CACRXK020006431">
    <property type="protein sequence ID" value="CAB4009368.1"/>
    <property type="molecule type" value="Genomic_DNA"/>
</dbReference>
<feature type="region of interest" description="Disordered" evidence="1">
    <location>
        <begin position="1"/>
        <end position="22"/>
    </location>
</feature>
<dbReference type="Proteomes" id="UP001152795">
    <property type="component" value="Unassembled WGS sequence"/>
</dbReference>
<dbReference type="OrthoDB" id="10263316at2759"/>
<dbReference type="InterPro" id="IPR032707">
    <property type="entry name" value="MYCBPAP"/>
</dbReference>
<feature type="region of interest" description="Disordered" evidence="1">
    <location>
        <begin position="655"/>
        <end position="725"/>
    </location>
</feature>
<feature type="region of interest" description="Disordered" evidence="1">
    <location>
        <begin position="304"/>
        <end position="323"/>
    </location>
</feature>
<sequence length="725" mass="82852">MEELQKNRPPKRPMVERTSRQVTVRKAVKLKDGSNAEARNGKTVTVAHRAKTDSEFNGYEKLGNKDPCIDDTTPFYEHHILGTLQEFREQNGKSLQSKKIPMSHNEKTYVPVPATKVVKGRTFPSHIYKPHINQSSALTNWERQMAQRRKQQGNLAKLLHTSTEMLGMNQNEEYRATQEERHLIDRSIHSKDYGKGYRIGSEFWKQAELIGDDDTGIHMTLTQTERGYPPVVENVGKPVTVRREMGIDWSDTESYRSTLVHHPWRKSDYLHKRKEELKEVIDELCPHKPYLQELEVIGQSLDNEMTTSSNNQDSPTTRMDSLTPQFDETSHEEIDPLSMLPDVYPQPIFGPSLMIAGRSAAWNGSTNNRVGEIGLSCRVLLEAKVKERVVSTLDVQNNGTAAIYYSWMYVPMQNTLGTSLAGQQQRFYFDKNSGVILPGDTLRFPFTFKSTNPGMFCEQWQLDTQPSLNGGAAIRVLLKGLALQDDLNAEKRAALEKELGQRQMKQIVQSIINEILDGVRSPERSASPVDAYITDEELFIRRNPEMFYDEEIFEELKQLYLDIEPEGEWDLSLSSLRQLIMLSQYEDDEKMDGYLSRLNEHVKKLAFAQRVPIKEEMYSTCYMMLCELVDNLVTKSDMMRSSMGLPLKDMIEDTAVDEAPDKKSRKTDPGRLTVDKKDGRKDKKGLDRPVSSHKLKTPNEKTRPTRGSSSAQSKLSTEDAQEQVN</sequence>
<accession>A0A6S7JA88</accession>